<dbReference type="Proteomes" id="UP000887540">
    <property type="component" value="Unplaced"/>
</dbReference>
<feature type="compositionally biased region" description="Gly residues" evidence="2">
    <location>
        <begin position="172"/>
        <end position="188"/>
    </location>
</feature>
<dbReference type="WBParaSite" id="ACRNAN_scaffold148.g8540.t1">
    <property type="protein sequence ID" value="ACRNAN_scaffold148.g8540.t1"/>
    <property type="gene ID" value="ACRNAN_scaffold148.g8540"/>
</dbReference>
<proteinExistence type="predicted"/>
<organism evidence="4 5">
    <name type="scientific">Acrobeloides nanus</name>
    <dbReference type="NCBI Taxonomy" id="290746"/>
    <lineage>
        <taxon>Eukaryota</taxon>
        <taxon>Metazoa</taxon>
        <taxon>Ecdysozoa</taxon>
        <taxon>Nematoda</taxon>
        <taxon>Chromadorea</taxon>
        <taxon>Rhabditida</taxon>
        <taxon>Tylenchina</taxon>
        <taxon>Cephalobomorpha</taxon>
        <taxon>Cephaloboidea</taxon>
        <taxon>Cephalobidae</taxon>
        <taxon>Acrobeloides</taxon>
    </lineage>
</organism>
<evidence type="ECO:0000256" key="2">
    <source>
        <dbReference type="SAM" id="MobiDB-lite"/>
    </source>
</evidence>
<dbReference type="SMART" id="SM01218">
    <property type="entry name" value="FoP_duplication"/>
    <property type="match status" value="1"/>
</dbReference>
<evidence type="ECO:0000313" key="6">
    <source>
        <dbReference type="WBParaSite" id="ACRNAN_scaffold18155.g12694.t1"/>
    </source>
</evidence>
<keyword evidence="1" id="KW-0694">RNA-binding</keyword>
<feature type="compositionally biased region" description="Basic and acidic residues" evidence="2">
    <location>
        <begin position="197"/>
        <end position="208"/>
    </location>
</feature>
<evidence type="ECO:0000313" key="5">
    <source>
        <dbReference type="WBParaSite" id="ACRNAN_scaffold148.g8540.t1"/>
    </source>
</evidence>
<dbReference type="GO" id="GO:0003723">
    <property type="term" value="F:RNA binding"/>
    <property type="evidence" value="ECO:0007669"/>
    <property type="project" value="UniProtKB-KW"/>
</dbReference>
<dbReference type="InterPro" id="IPR025715">
    <property type="entry name" value="FoP_C"/>
</dbReference>
<evidence type="ECO:0000313" key="4">
    <source>
        <dbReference type="Proteomes" id="UP000887540"/>
    </source>
</evidence>
<name>A0A914CUI5_9BILA</name>
<feature type="domain" description="Chromatin target of PRMT1 protein C-terminal" evidence="3">
    <location>
        <begin position="146"/>
        <end position="242"/>
    </location>
</feature>
<accession>A0A914CUI5</accession>
<evidence type="ECO:0000259" key="3">
    <source>
        <dbReference type="SMART" id="SM01218"/>
    </source>
</evidence>
<dbReference type="AlphaFoldDB" id="A0A914CUI5"/>
<reference evidence="5 6" key="1">
    <citation type="submission" date="2022-11" db="UniProtKB">
        <authorList>
            <consortium name="WormBaseParasite"/>
        </authorList>
    </citation>
    <scope>IDENTIFICATION</scope>
</reference>
<dbReference type="WBParaSite" id="ACRNAN_scaffold18155.g12694.t1">
    <property type="protein sequence ID" value="ACRNAN_scaffold18155.g12694.t1"/>
    <property type="gene ID" value="ACRNAN_scaffold18155.g12694"/>
</dbReference>
<keyword evidence="4" id="KW-1185">Reference proteome</keyword>
<evidence type="ECO:0000256" key="1">
    <source>
        <dbReference type="ARBA" id="ARBA00022884"/>
    </source>
</evidence>
<sequence>MAPKKPPPVPKSLLHDDYMDNELYDGERRKMAVDIDEEMDEDEIDQLIIAAQSRSNSRKAKAPVAVPLKARKFVKALGIPVSGARFIPKPREVVAYDEPEVFDDIAEVEPVVKRTLVGRSVIVTSRDDLPPLPPLRKRLSLAQPIRQSSIGLRLQRPSFKKNPFQNNRFNAGRGGRGLGRSGLGGNRPGGNRPKGKLSAEELDRELDSYMKGSSGTNKSKKNVSADDLDQDLEGYMQGGSGSGKHPRVNVA</sequence>
<dbReference type="Pfam" id="PF13865">
    <property type="entry name" value="FoP_duplication"/>
    <property type="match status" value="1"/>
</dbReference>
<feature type="region of interest" description="Disordered" evidence="2">
    <location>
        <begin position="152"/>
        <end position="251"/>
    </location>
</feature>
<protein>
    <submittedName>
        <fullName evidence="5 6">Chromatin target of PRMT1 protein C-terminal domain-containing protein</fullName>
    </submittedName>
</protein>